<evidence type="ECO:0000313" key="2">
    <source>
        <dbReference type="Proteomes" id="UP000034581"/>
    </source>
</evidence>
<evidence type="ECO:0000313" key="1">
    <source>
        <dbReference type="EMBL" id="KKP70158.1"/>
    </source>
</evidence>
<gene>
    <name evidence="1" type="ORF">UR67_C0001G0067</name>
</gene>
<sequence length="351" mass="39844">MYEFRIKYRILFAPTNLVNPAKKPIKNPLFPHFERRCFVNRKRNSDEVLKDRATILHHVLLCPGQTTRGIASSYASQVRSTSQTRDDLQFLEKIGLVSSNRLDSGVFWCPVNSGVQRSLFGGASVIPYGNRKSNGNIPSIRELRQKIISLTEKDLRREWWVSKAKREFQCDLESAGGRVSWQEADDVLTHWRGGWKPAQMKLFQGRGTITNWGCGCRRIIPWNGKTAWFDCPQDGACERAVAYDRACGKNIKHKNGQKGNGYRRFEQTLAIPVLLQLRKPMNPKTPISIDSCWRVDLHPPKSCDVGEFYSAPCGCQFHVSQSTDGALMGVIRFDRGLVCSRHAEEVAVSQE</sequence>
<dbReference type="STRING" id="1618350.UR67_C0001G0067"/>
<name>A0A0G0BL71_UNCC3</name>
<proteinExistence type="predicted"/>
<dbReference type="AlphaFoldDB" id="A0A0G0BL71"/>
<reference evidence="1 2" key="1">
    <citation type="journal article" date="2015" name="Nature">
        <title>rRNA introns, odd ribosomes, and small enigmatic genomes across a large radiation of phyla.</title>
        <authorList>
            <person name="Brown C.T."/>
            <person name="Hug L.A."/>
            <person name="Thomas B.C."/>
            <person name="Sharon I."/>
            <person name="Castelle C.J."/>
            <person name="Singh A."/>
            <person name="Wilkins M.J."/>
            <person name="Williams K.H."/>
            <person name="Banfield J.F."/>
        </authorList>
    </citation>
    <scope>NUCLEOTIDE SEQUENCE [LARGE SCALE GENOMIC DNA]</scope>
</reference>
<protein>
    <submittedName>
        <fullName evidence="1">Uncharacterized protein</fullName>
    </submittedName>
</protein>
<organism evidence="1 2">
    <name type="scientific">candidate division CPR3 bacterium GW2011_GWF2_35_18</name>
    <dbReference type="NCBI Taxonomy" id="1618350"/>
    <lineage>
        <taxon>Bacteria</taxon>
        <taxon>Bacteria division CPR3</taxon>
    </lineage>
</organism>
<dbReference type="Proteomes" id="UP000034581">
    <property type="component" value="Unassembled WGS sequence"/>
</dbReference>
<comment type="caution">
    <text evidence="1">The sequence shown here is derived from an EMBL/GenBank/DDBJ whole genome shotgun (WGS) entry which is preliminary data.</text>
</comment>
<dbReference type="EMBL" id="LBQB01000001">
    <property type="protein sequence ID" value="KKP70158.1"/>
    <property type="molecule type" value="Genomic_DNA"/>
</dbReference>
<accession>A0A0G0BL71</accession>